<dbReference type="OrthoDB" id="367115at2759"/>
<evidence type="ECO:0000313" key="2">
    <source>
        <dbReference type="EMBL" id="GBE63317.1"/>
    </source>
</evidence>
<dbReference type="EMBL" id="BDSA01000032">
    <property type="protein sequence ID" value="GBE63317.1"/>
    <property type="molecule type" value="Genomic_DNA"/>
</dbReference>
<evidence type="ECO:0000313" key="3">
    <source>
        <dbReference type="Proteomes" id="UP000236319"/>
    </source>
</evidence>
<feature type="compositionally biased region" description="Basic and acidic residues" evidence="1">
    <location>
        <begin position="373"/>
        <end position="385"/>
    </location>
</feature>
<protein>
    <submittedName>
        <fullName evidence="2">Uncharacterized protein</fullName>
    </submittedName>
</protein>
<name>A0A2H6KK03_9APIC</name>
<organism evidence="2 3">
    <name type="scientific">Babesia ovata</name>
    <dbReference type="NCBI Taxonomy" id="189622"/>
    <lineage>
        <taxon>Eukaryota</taxon>
        <taxon>Sar</taxon>
        <taxon>Alveolata</taxon>
        <taxon>Apicomplexa</taxon>
        <taxon>Aconoidasida</taxon>
        <taxon>Piroplasmida</taxon>
        <taxon>Babesiidae</taxon>
        <taxon>Babesia</taxon>
    </lineage>
</organism>
<dbReference type="RefSeq" id="XP_028869560.1">
    <property type="nucleotide sequence ID" value="XM_029013727.1"/>
</dbReference>
<dbReference type="VEuPathDB" id="PiroplasmaDB:BOVATA_048100"/>
<gene>
    <name evidence="2" type="ORF">BOVATA_048100</name>
</gene>
<keyword evidence="3" id="KW-1185">Reference proteome</keyword>
<dbReference type="GeneID" id="39877087"/>
<feature type="region of interest" description="Disordered" evidence="1">
    <location>
        <begin position="366"/>
        <end position="397"/>
    </location>
</feature>
<accession>A0A2H6KK03</accession>
<dbReference type="Proteomes" id="UP000236319">
    <property type="component" value="Unassembled WGS sequence"/>
</dbReference>
<comment type="caution">
    <text evidence="2">The sequence shown here is derived from an EMBL/GenBank/DDBJ whole genome shotgun (WGS) entry which is preliminary data.</text>
</comment>
<evidence type="ECO:0000256" key="1">
    <source>
        <dbReference type="SAM" id="MobiDB-lite"/>
    </source>
</evidence>
<dbReference type="AlphaFoldDB" id="A0A2H6KK03"/>
<sequence>MNLTDQLHDVSIRAMFFDKKAGEAVEAAGQLDDVLKSKLDKPVSLLKQGAENFKSVNTDGKLQHQARAVDTALTTQRSVLNNAIEHQSKNVQEVLNSGFEKLQSELTTFRTVQLKNEIKQIKASVTEAEIAASGLLERFENEYRIKIEKLFTGLKEQMDDINTANADPVGKQSKLKQKVNEIQDQVRIMDDACKAKLKAIWEHVTSKVGKTDGDAGSVLHGLTKLDAHVTAGLERVRESLKTTLKSFITEQLGGYLQSSITAANEHDFKNGTRPGLQALQTVKLGSDLGNLDTFRQQLAQLTQVTTAVVDNDPKKNFAEIIEYILFYVNKVQSGESPFDHNTKASFAQLTSTLKNDINDIIDKMLNDEIGDGNGEKDPIRLRTDSDSDSDDGSGLMSDYVKQTKVGTGTFRQQIDEIRKRFENEFDPNNGIIIQHIPTYVDAEVTYKAALSIVLETIGKLEKLPGAVDDAKVAANELMSVLREEVETVKSMIIEITPVVDDVESQLEIAIKSIEDTVLITKDNATLSISELRGDLTQKVSSVFSTITAQVHVLFAKQKQAELAQLQTVVTAQLEAIGRIIAEDKATGVKGFLGKMKTCINGMRHTDLPYRLDEKIQFPACNKSSRFLHTIV</sequence>
<proteinExistence type="predicted"/>
<reference evidence="2 3" key="1">
    <citation type="journal article" date="2017" name="BMC Genomics">
        <title>Whole-genome assembly of Babesia ovata and comparative genomics between closely related pathogens.</title>
        <authorList>
            <person name="Yamagishi J."/>
            <person name="Asada M."/>
            <person name="Hakimi H."/>
            <person name="Tanaka T.Q."/>
            <person name="Sugimoto C."/>
            <person name="Kawazu S."/>
        </authorList>
    </citation>
    <scope>NUCLEOTIDE SEQUENCE [LARGE SCALE GENOMIC DNA]</scope>
    <source>
        <strain evidence="2 3">Miyake</strain>
    </source>
</reference>